<reference evidence="2" key="1">
    <citation type="journal article" date="2019" name="Int. J. Syst. Evol. Microbiol.">
        <title>The Global Catalogue of Microorganisms (GCM) 10K type strain sequencing project: providing services to taxonomists for standard genome sequencing and annotation.</title>
        <authorList>
            <consortium name="The Broad Institute Genomics Platform"/>
            <consortium name="The Broad Institute Genome Sequencing Center for Infectious Disease"/>
            <person name="Wu L."/>
            <person name="Ma J."/>
        </authorList>
    </citation>
    <scope>NUCLEOTIDE SEQUENCE [LARGE SCALE GENOMIC DNA]</scope>
    <source>
        <strain evidence="2">JCM 17924</strain>
    </source>
</reference>
<evidence type="ECO:0000313" key="2">
    <source>
        <dbReference type="Proteomes" id="UP001500454"/>
    </source>
</evidence>
<keyword evidence="2" id="KW-1185">Reference proteome</keyword>
<evidence type="ECO:0000313" key="1">
    <source>
        <dbReference type="EMBL" id="GAA4393602.1"/>
    </source>
</evidence>
<dbReference type="EMBL" id="BAABHA010000015">
    <property type="protein sequence ID" value="GAA4393602.1"/>
    <property type="molecule type" value="Genomic_DNA"/>
</dbReference>
<comment type="caution">
    <text evidence="1">The sequence shown here is derived from an EMBL/GenBank/DDBJ whole genome shotgun (WGS) entry which is preliminary data.</text>
</comment>
<sequence>MGFLRHVGIRRAVVGQRQGFVEQLLADAFRYGLVFAGEQAGEGGYERR</sequence>
<gene>
    <name evidence="1" type="ORF">GCM10023186_45310</name>
</gene>
<dbReference type="Proteomes" id="UP001500454">
    <property type="component" value="Unassembled WGS sequence"/>
</dbReference>
<proteinExistence type="predicted"/>
<organism evidence="1 2">
    <name type="scientific">Hymenobacter koreensis</name>
    <dbReference type="NCBI Taxonomy" id="1084523"/>
    <lineage>
        <taxon>Bacteria</taxon>
        <taxon>Pseudomonadati</taxon>
        <taxon>Bacteroidota</taxon>
        <taxon>Cytophagia</taxon>
        <taxon>Cytophagales</taxon>
        <taxon>Hymenobacteraceae</taxon>
        <taxon>Hymenobacter</taxon>
    </lineage>
</organism>
<name>A0ABP8JNK9_9BACT</name>
<accession>A0ABP8JNK9</accession>
<protein>
    <submittedName>
        <fullName evidence="1">Uncharacterized protein</fullName>
    </submittedName>
</protein>